<dbReference type="STRING" id="983920.Y88_3466"/>
<accession>F1Z352</accession>
<reference evidence="1 2" key="1">
    <citation type="journal article" date="2012" name="J. Bacteriol.">
        <title>Draft Genome Sequence of Novosphingobium nitrogenifigens Y88T.</title>
        <authorList>
            <person name="Strabala T.J."/>
            <person name="Macdonald L."/>
            <person name="Liu V."/>
            <person name="Smit A.M."/>
        </authorList>
    </citation>
    <scope>NUCLEOTIDE SEQUENCE [LARGE SCALE GENOMIC DNA]</scope>
    <source>
        <strain evidence="1 2">DSM 19370</strain>
    </source>
</reference>
<comment type="caution">
    <text evidence="1">The sequence shown here is derived from an EMBL/GenBank/DDBJ whole genome shotgun (WGS) entry which is preliminary data.</text>
</comment>
<sequence length="72" mass="8059">MRVHCTLFPKSVAHTKKPPQRIPFGTCPGGAIATRCVESGSEIVPVHHWTIPKPCFMRISDSPRSPQVFLYE</sequence>
<name>F1Z352_9SPHN</name>
<protein>
    <submittedName>
        <fullName evidence="1">Uncharacterized protein</fullName>
    </submittedName>
</protein>
<organism evidence="1 2">
    <name type="scientific">Novosphingobium nitrogenifigens DSM 19370</name>
    <dbReference type="NCBI Taxonomy" id="983920"/>
    <lineage>
        <taxon>Bacteria</taxon>
        <taxon>Pseudomonadati</taxon>
        <taxon>Pseudomonadota</taxon>
        <taxon>Alphaproteobacteria</taxon>
        <taxon>Sphingomonadales</taxon>
        <taxon>Sphingomonadaceae</taxon>
        <taxon>Novosphingobium</taxon>
    </lineage>
</organism>
<evidence type="ECO:0000313" key="1">
    <source>
        <dbReference type="EMBL" id="EGD60962.1"/>
    </source>
</evidence>
<gene>
    <name evidence="1" type="ORF">Y88_3466</name>
</gene>
<dbReference type="EMBL" id="AEWJ01000002">
    <property type="protein sequence ID" value="EGD60962.1"/>
    <property type="molecule type" value="Genomic_DNA"/>
</dbReference>
<evidence type="ECO:0000313" key="2">
    <source>
        <dbReference type="Proteomes" id="UP000004728"/>
    </source>
</evidence>
<proteinExistence type="predicted"/>
<dbReference type="HOGENOM" id="CLU_2718343_0_0_5"/>
<dbReference type="Proteomes" id="UP000004728">
    <property type="component" value="Unassembled WGS sequence"/>
</dbReference>
<dbReference type="AlphaFoldDB" id="F1Z352"/>
<dbReference type="InParanoid" id="F1Z352"/>
<keyword evidence="2" id="KW-1185">Reference proteome</keyword>